<dbReference type="Proteomes" id="UP001163324">
    <property type="component" value="Chromosome 8"/>
</dbReference>
<reference evidence="1" key="1">
    <citation type="submission" date="2022-10" db="EMBL/GenBank/DDBJ databases">
        <title>Complete Genome of Trichothecium roseum strain YXFP-22015, a Plant Pathogen Isolated from Citrus.</title>
        <authorList>
            <person name="Wang Y."/>
            <person name="Zhu L."/>
        </authorList>
    </citation>
    <scope>NUCLEOTIDE SEQUENCE</scope>
    <source>
        <strain evidence="1">YXFP-22015</strain>
    </source>
</reference>
<name>A0ACC0USK9_9HYPO</name>
<evidence type="ECO:0000313" key="1">
    <source>
        <dbReference type="EMBL" id="KAI9896978.1"/>
    </source>
</evidence>
<dbReference type="EMBL" id="CM047947">
    <property type="protein sequence ID" value="KAI9896978.1"/>
    <property type="molecule type" value="Genomic_DNA"/>
</dbReference>
<keyword evidence="2" id="KW-1185">Reference proteome</keyword>
<accession>A0ACC0USK9</accession>
<evidence type="ECO:0000313" key="2">
    <source>
        <dbReference type="Proteomes" id="UP001163324"/>
    </source>
</evidence>
<organism evidence="1 2">
    <name type="scientific">Trichothecium roseum</name>
    <dbReference type="NCBI Taxonomy" id="47278"/>
    <lineage>
        <taxon>Eukaryota</taxon>
        <taxon>Fungi</taxon>
        <taxon>Dikarya</taxon>
        <taxon>Ascomycota</taxon>
        <taxon>Pezizomycotina</taxon>
        <taxon>Sordariomycetes</taxon>
        <taxon>Hypocreomycetidae</taxon>
        <taxon>Hypocreales</taxon>
        <taxon>Hypocreales incertae sedis</taxon>
        <taxon>Trichothecium</taxon>
    </lineage>
</organism>
<gene>
    <name evidence="1" type="ORF">N3K66_008000</name>
</gene>
<proteinExistence type="predicted"/>
<protein>
    <submittedName>
        <fullName evidence="1">Uncharacterized protein</fullName>
    </submittedName>
</protein>
<sequence>MSDDESSAPDTNGVDANSAAPPTEITEITEKPLQAEQPPSEPVKTEASSAPLITVVGFHHARGPEVESWFGVEDGFDPAVEYEWTLLPFMALSDGAHASEEDFSYFTLLRPESERGPATSLFGISCTRQLDSTQLIERPADVTRSTVQKAVVVITDTPQTFSMLRERLSIVTQAWFAQRDFTDVEILRGFQESLAEDKERDALQGDGGKDQYIGMSLRELIHEFKWQTLVLLKCCLLQPKMLFFGSRCDRLCMVQFSLISLIPGLIRGLQDCADPELNNYEKTLSQATSLQSSNRESLLRFMGLPLQIFGKGSLFGPYTPLQQLDVLADFGTKSYIVGSTNSLLLQQKDRYSDILINLDENTVNITSPSLRNALALTTADRRWMDLLTQEINDTWDNDNPSQPNNRQYRSSEDDIRVQFEVYVLGLISSVKYHNFLVSHNDGGAFTEPSPAADYGMDFVEAWKRTENYRMWDGHTDYNLFSVKTPKHPAAGGLTMDDVQRRFSEQVKDLHLDERFAQGREVLERNFAAGRERAAGMLNRLYSDVEYLRESQRRRAEDAAAARAKDPNGSASEAGGIAPIDVAKAQQAAASVGSRASAYMSSWAAWAGEKRKGGGWSGGWGKKSSVPGSPKPGEDTGPIDRDYQMISAPGSRAPSSDVRPGTGVSFSESILSGASDSSGERPSTGAERASVAKENGLQNGRKQSLEEVGGNEKMTTTAAAPATKATPVE</sequence>
<comment type="caution">
    <text evidence="1">The sequence shown here is derived from an EMBL/GenBank/DDBJ whole genome shotgun (WGS) entry which is preliminary data.</text>
</comment>